<dbReference type="OrthoDB" id="2151789at2759"/>
<dbReference type="InterPro" id="IPR016166">
    <property type="entry name" value="FAD-bd_PCMH"/>
</dbReference>
<dbReference type="GO" id="GO:0071949">
    <property type="term" value="F:FAD binding"/>
    <property type="evidence" value="ECO:0007669"/>
    <property type="project" value="InterPro"/>
</dbReference>
<dbReference type="InterPro" id="IPR036318">
    <property type="entry name" value="FAD-bd_PCMH-like_sf"/>
</dbReference>
<evidence type="ECO:0000256" key="3">
    <source>
        <dbReference type="ARBA" id="ARBA00022827"/>
    </source>
</evidence>
<protein>
    <submittedName>
        <fullName evidence="7">FAD binding domain protein</fullName>
    </submittedName>
</protein>
<dbReference type="SUPFAM" id="SSF56176">
    <property type="entry name" value="FAD-binding/transporter-associated domain-like"/>
    <property type="match status" value="1"/>
</dbReference>
<dbReference type="PANTHER" id="PTHR42973">
    <property type="entry name" value="BINDING OXIDOREDUCTASE, PUTATIVE (AFU_ORTHOLOGUE AFUA_1G17690)-RELATED"/>
    <property type="match status" value="1"/>
</dbReference>
<organism evidence="7 8">
    <name type="scientific">Aspergillus leporis</name>
    <dbReference type="NCBI Taxonomy" id="41062"/>
    <lineage>
        <taxon>Eukaryota</taxon>
        <taxon>Fungi</taxon>
        <taxon>Dikarya</taxon>
        <taxon>Ascomycota</taxon>
        <taxon>Pezizomycotina</taxon>
        <taxon>Eurotiomycetes</taxon>
        <taxon>Eurotiomycetidae</taxon>
        <taxon>Eurotiales</taxon>
        <taxon>Aspergillaceae</taxon>
        <taxon>Aspergillus</taxon>
        <taxon>Aspergillus subgen. Circumdati</taxon>
    </lineage>
</organism>
<dbReference type="PROSITE" id="PS51387">
    <property type="entry name" value="FAD_PCMH"/>
    <property type="match status" value="1"/>
</dbReference>
<evidence type="ECO:0000256" key="4">
    <source>
        <dbReference type="ARBA" id="ARBA00023002"/>
    </source>
</evidence>
<dbReference type="InterPro" id="IPR050416">
    <property type="entry name" value="FAD-linked_Oxidoreductase"/>
</dbReference>
<keyword evidence="4" id="KW-0560">Oxidoreductase</keyword>
<dbReference type="Proteomes" id="UP000326565">
    <property type="component" value="Unassembled WGS sequence"/>
</dbReference>
<keyword evidence="2" id="KW-0285">Flavoprotein</keyword>
<evidence type="ECO:0000259" key="6">
    <source>
        <dbReference type="PROSITE" id="PS51387"/>
    </source>
</evidence>
<dbReference type="AlphaFoldDB" id="A0A5N5WMQ0"/>
<dbReference type="InterPro" id="IPR006094">
    <property type="entry name" value="Oxid_FAD_bind_N"/>
</dbReference>
<dbReference type="GO" id="GO:0016491">
    <property type="term" value="F:oxidoreductase activity"/>
    <property type="evidence" value="ECO:0007669"/>
    <property type="project" value="UniProtKB-KW"/>
</dbReference>
<dbReference type="PANTHER" id="PTHR42973:SF34">
    <property type="entry name" value="FAD BINDING DOMAIN PROTEIN (AFU_ORTHOLOGUE AFUA_3G02770)"/>
    <property type="match status" value="1"/>
</dbReference>
<keyword evidence="8" id="KW-1185">Reference proteome</keyword>
<dbReference type="EMBL" id="ML732363">
    <property type="protein sequence ID" value="KAB8068977.1"/>
    <property type="molecule type" value="Genomic_DNA"/>
</dbReference>
<evidence type="ECO:0000256" key="1">
    <source>
        <dbReference type="ARBA" id="ARBA00005466"/>
    </source>
</evidence>
<proteinExistence type="inferred from homology"/>
<accession>A0A5N5WMQ0</accession>
<dbReference type="Pfam" id="PF01565">
    <property type="entry name" value="FAD_binding_4"/>
    <property type="match status" value="1"/>
</dbReference>
<feature type="domain" description="FAD-binding PCMH-type" evidence="6">
    <location>
        <begin position="98"/>
        <end position="269"/>
    </location>
</feature>
<evidence type="ECO:0000313" key="8">
    <source>
        <dbReference type="Proteomes" id="UP000326565"/>
    </source>
</evidence>
<name>A0A5N5WMQ0_9EURO</name>
<sequence length="541" mass="58506">MRYLTIILFSLCSIIPGLQATNPDVFEPPDFNITAALLEQGVDISQIPELNTLQQHPTSSCQAACITLTHLYNTTNLLAPNTEPYQNTTASYWSRQQTEPKPTCIFIPNSPKEISILILLARLTNCPFAVTSGGHAAFAGASNIQGGITVLLKNLNDLSLNNDKSIVSVGAGNRWIDVYKFLNPYGLAAVGSRDADIGVGGFITGGGISFYSNLYGLACDNVEVFEVITARGTHIHATKTTHPTLYRSLRGGGNNFGLITRFHIRTIPSPNLLGGTRIYNASHTPTLIQALANVALSATADPHAQQYLSFIVSNGKRLACAELTYTKDSPSTPPIFAEYRAIPALSDSTTSKSMVQYSVDVNGNNPSGLREVYWAVSVILDERFVSWVVGYFYEMFDGGGLGDVRGVNPALVVHPFTGRMLGFMGRDGGNALGLEDGGKGPLLVMQIACWWADGGDDGVVYEWVGGFWERVIAEAKRVGVYHEFVYMNYASQFQDVVGGYGGASRRRLVDVARTYDPTGVFQRLQPGYFKLEGAPVGGGGR</sequence>
<feature type="chain" id="PRO_5024840788" evidence="5">
    <location>
        <begin position="21"/>
        <end position="541"/>
    </location>
</feature>
<dbReference type="InterPro" id="IPR016169">
    <property type="entry name" value="FAD-bd_PCMH_sub2"/>
</dbReference>
<dbReference type="Gene3D" id="3.30.465.10">
    <property type="match status" value="1"/>
</dbReference>
<comment type="similarity">
    <text evidence="1">Belongs to the oxygen-dependent FAD-linked oxidoreductase family.</text>
</comment>
<keyword evidence="5" id="KW-0732">Signal</keyword>
<keyword evidence="3" id="KW-0274">FAD</keyword>
<evidence type="ECO:0000313" key="7">
    <source>
        <dbReference type="EMBL" id="KAB8068977.1"/>
    </source>
</evidence>
<gene>
    <name evidence="7" type="ORF">BDV29DRAFT_199006</name>
</gene>
<evidence type="ECO:0000256" key="2">
    <source>
        <dbReference type="ARBA" id="ARBA00022630"/>
    </source>
</evidence>
<evidence type="ECO:0000256" key="5">
    <source>
        <dbReference type="SAM" id="SignalP"/>
    </source>
</evidence>
<reference evidence="7 8" key="1">
    <citation type="submission" date="2019-04" db="EMBL/GenBank/DDBJ databases">
        <title>Friends and foes A comparative genomics study of 23 Aspergillus species from section Flavi.</title>
        <authorList>
            <consortium name="DOE Joint Genome Institute"/>
            <person name="Kjaerbolling I."/>
            <person name="Vesth T."/>
            <person name="Frisvad J.C."/>
            <person name="Nybo J.L."/>
            <person name="Theobald S."/>
            <person name="Kildgaard S."/>
            <person name="Isbrandt T."/>
            <person name="Kuo A."/>
            <person name="Sato A."/>
            <person name="Lyhne E.K."/>
            <person name="Kogle M.E."/>
            <person name="Wiebenga A."/>
            <person name="Kun R.S."/>
            <person name="Lubbers R.J."/>
            <person name="Makela M.R."/>
            <person name="Barry K."/>
            <person name="Chovatia M."/>
            <person name="Clum A."/>
            <person name="Daum C."/>
            <person name="Haridas S."/>
            <person name="He G."/>
            <person name="LaButti K."/>
            <person name="Lipzen A."/>
            <person name="Mondo S."/>
            <person name="Riley R."/>
            <person name="Salamov A."/>
            <person name="Simmons B.A."/>
            <person name="Magnuson J.K."/>
            <person name="Henrissat B."/>
            <person name="Mortensen U.H."/>
            <person name="Larsen T.O."/>
            <person name="Devries R.P."/>
            <person name="Grigoriev I.V."/>
            <person name="Machida M."/>
            <person name="Baker S.E."/>
            <person name="Andersen M.R."/>
        </authorList>
    </citation>
    <scope>NUCLEOTIDE SEQUENCE [LARGE SCALE GENOMIC DNA]</scope>
    <source>
        <strain evidence="7 8">CBS 151.66</strain>
    </source>
</reference>
<feature type="signal peptide" evidence="5">
    <location>
        <begin position="1"/>
        <end position="20"/>
    </location>
</feature>